<evidence type="ECO:0000256" key="9">
    <source>
        <dbReference type="ARBA" id="ARBA00022833"/>
    </source>
</evidence>
<feature type="domain" description="FYVE-type" evidence="13">
    <location>
        <begin position="70"/>
        <end position="144"/>
    </location>
</feature>
<protein>
    <submittedName>
        <fullName evidence="14">Fyve-domain-containing protein</fullName>
    </submittedName>
</protein>
<dbReference type="SUPFAM" id="SSF57903">
    <property type="entry name" value="FYVE/PHD zinc finger"/>
    <property type="match status" value="1"/>
</dbReference>
<evidence type="ECO:0000256" key="7">
    <source>
        <dbReference type="ARBA" id="ARBA00022771"/>
    </source>
</evidence>
<dbReference type="STRING" id="77020.A0A0M8MVG5"/>
<proteinExistence type="predicted"/>
<dbReference type="InterPro" id="IPR017455">
    <property type="entry name" value="Znf_FYVE-rel"/>
</dbReference>
<evidence type="ECO:0000256" key="8">
    <source>
        <dbReference type="ARBA" id="ARBA00022786"/>
    </source>
</evidence>
<dbReference type="SUPFAM" id="SSF57850">
    <property type="entry name" value="RING/U-box"/>
    <property type="match status" value="1"/>
</dbReference>
<feature type="region of interest" description="Disordered" evidence="11">
    <location>
        <begin position="1"/>
        <end position="43"/>
    </location>
</feature>
<keyword evidence="9" id="KW-0862">Zinc</keyword>
<dbReference type="PANTHER" id="PTHR39490">
    <property type="entry name" value="ARRESTIN DOMAIN-CONTAINING PROTEIN D"/>
    <property type="match status" value="1"/>
</dbReference>
<dbReference type="InterPro" id="IPR013083">
    <property type="entry name" value="Znf_RING/FYVE/PHD"/>
</dbReference>
<evidence type="ECO:0000256" key="10">
    <source>
        <dbReference type="PROSITE-ProRule" id="PRU00175"/>
    </source>
</evidence>
<evidence type="ECO:0000256" key="6">
    <source>
        <dbReference type="ARBA" id="ARBA00022753"/>
    </source>
</evidence>
<dbReference type="Pfam" id="PF13639">
    <property type="entry name" value="zf-RING_2"/>
    <property type="match status" value="1"/>
</dbReference>
<feature type="domain" description="RING-type" evidence="12">
    <location>
        <begin position="262"/>
        <end position="303"/>
    </location>
</feature>
<dbReference type="Pfam" id="PF01363">
    <property type="entry name" value="FYVE"/>
    <property type="match status" value="1"/>
</dbReference>
<name>A0A0M8MVG5_9BASI</name>
<dbReference type="VEuPathDB" id="FungiDB:Malapachy_0893"/>
<accession>A0A0M8MVG5</accession>
<gene>
    <name evidence="14" type="ORF">Malapachy_0893</name>
</gene>
<keyword evidence="8" id="KW-0833">Ubl conjugation pathway</keyword>
<dbReference type="InterPro" id="IPR052113">
    <property type="entry name" value="FYVE-type_Zinc_Finger"/>
</dbReference>
<dbReference type="GO" id="GO:0016740">
    <property type="term" value="F:transferase activity"/>
    <property type="evidence" value="ECO:0007669"/>
    <property type="project" value="UniProtKB-KW"/>
</dbReference>
<organism evidence="14 15">
    <name type="scientific">Malassezia pachydermatis</name>
    <dbReference type="NCBI Taxonomy" id="77020"/>
    <lineage>
        <taxon>Eukaryota</taxon>
        <taxon>Fungi</taxon>
        <taxon>Dikarya</taxon>
        <taxon>Basidiomycota</taxon>
        <taxon>Ustilaginomycotina</taxon>
        <taxon>Malasseziomycetes</taxon>
        <taxon>Malasseziales</taxon>
        <taxon>Malasseziaceae</taxon>
        <taxon>Malassezia</taxon>
    </lineage>
</organism>
<dbReference type="InterPro" id="IPR001841">
    <property type="entry name" value="Znf_RING"/>
</dbReference>
<evidence type="ECO:0000256" key="5">
    <source>
        <dbReference type="ARBA" id="ARBA00022723"/>
    </source>
</evidence>
<evidence type="ECO:0000256" key="2">
    <source>
        <dbReference type="ARBA" id="ARBA00004496"/>
    </source>
</evidence>
<dbReference type="AlphaFoldDB" id="A0A0M8MVG5"/>
<dbReference type="CDD" id="cd16489">
    <property type="entry name" value="mRING-CH-C4HC2H_ZNRF"/>
    <property type="match status" value="1"/>
</dbReference>
<keyword evidence="3" id="KW-0963">Cytoplasm</keyword>
<feature type="region of interest" description="Disordered" evidence="11">
    <location>
        <begin position="177"/>
        <end position="198"/>
    </location>
</feature>
<reference evidence="14 15" key="1">
    <citation type="submission" date="2015-07" db="EMBL/GenBank/DDBJ databases">
        <title>Draft Genome Sequence of Malassezia furfur CBS1878 and Malassezia pachydermatis CBS1879.</title>
        <authorList>
            <person name="Triana S."/>
            <person name="Ohm R."/>
            <person name="Gonzalez A."/>
            <person name="DeCock H."/>
            <person name="Restrepo S."/>
            <person name="Celis A."/>
        </authorList>
    </citation>
    <scope>NUCLEOTIDE SEQUENCE [LARGE SCALE GENOMIC DNA]</scope>
    <source>
        <strain evidence="14 15">CBS 1879</strain>
    </source>
</reference>
<dbReference type="PROSITE" id="PS50089">
    <property type="entry name" value="ZF_RING_2"/>
    <property type="match status" value="1"/>
</dbReference>
<sequence>MASLRRSASVSPLRDETVSSPSTSEAAVPNEPGTRPSSVQVRVTPGPLAEYVMRRSRPLHVSNPNKWEPDEDAKECRQCGRSFTLFYRRHHCRLCGKIYCDACTSNRVQLTEGEMVIDPMMPDMREEESQYPTRVCDGCYDSLGLLPRERAAPAASTTPTGPRLSRLYSMLRLSSSATSPTEDWSDEDEDTIPSTTSPSLSASIMERCPVCDAHLSTFASTEAFEQHVAHCLEQGVVPARPQRIHFVTSTVPSMSPLVGKECIICMEEFDVGDRIARLTCFCCFHVACIKQWLEKASACPIHSDEPDA</sequence>
<keyword evidence="5" id="KW-0479">Metal-binding</keyword>
<keyword evidence="4" id="KW-0808">Transferase</keyword>
<evidence type="ECO:0000256" key="4">
    <source>
        <dbReference type="ARBA" id="ARBA00022679"/>
    </source>
</evidence>
<evidence type="ECO:0000313" key="15">
    <source>
        <dbReference type="Proteomes" id="UP000037751"/>
    </source>
</evidence>
<dbReference type="InterPro" id="IPR011011">
    <property type="entry name" value="Znf_FYVE_PHD"/>
</dbReference>
<keyword evidence="6" id="KW-0967">Endosome</keyword>
<evidence type="ECO:0000259" key="13">
    <source>
        <dbReference type="PROSITE" id="PS50178"/>
    </source>
</evidence>
<dbReference type="SMART" id="SM00064">
    <property type="entry name" value="FYVE"/>
    <property type="match status" value="1"/>
</dbReference>
<dbReference type="FunFam" id="3.30.40.10:FF:000510">
    <property type="entry name" value="Phosphatidylinositol 3,5-kinase"/>
    <property type="match status" value="1"/>
</dbReference>
<evidence type="ECO:0000259" key="12">
    <source>
        <dbReference type="PROSITE" id="PS50089"/>
    </source>
</evidence>
<evidence type="ECO:0000256" key="11">
    <source>
        <dbReference type="SAM" id="MobiDB-lite"/>
    </source>
</evidence>
<feature type="compositionally biased region" description="Polar residues" evidence="11">
    <location>
        <begin position="1"/>
        <end position="10"/>
    </location>
</feature>
<comment type="caution">
    <text evidence="14">The sequence shown here is derived from an EMBL/GenBank/DDBJ whole genome shotgun (WGS) entry which is preliminary data.</text>
</comment>
<dbReference type="GeneID" id="28727280"/>
<keyword evidence="7 10" id="KW-0863">Zinc-finger</keyword>
<dbReference type="InterPro" id="IPR000306">
    <property type="entry name" value="Znf_FYVE"/>
</dbReference>
<dbReference type="OrthoDB" id="10057496at2759"/>
<comment type="subcellular location">
    <subcellularLocation>
        <location evidence="2">Cytoplasm</location>
    </subcellularLocation>
    <subcellularLocation>
        <location evidence="1">Endosome</location>
    </subcellularLocation>
</comment>
<evidence type="ECO:0000256" key="3">
    <source>
        <dbReference type="ARBA" id="ARBA00022490"/>
    </source>
</evidence>
<dbReference type="RefSeq" id="XP_017992212.1">
    <property type="nucleotide sequence ID" value="XM_018135405.1"/>
</dbReference>
<evidence type="ECO:0000256" key="1">
    <source>
        <dbReference type="ARBA" id="ARBA00004177"/>
    </source>
</evidence>
<dbReference type="PANTHER" id="PTHR39490:SF8">
    <property type="entry name" value="ZINC FINGER FYVE DOMAIN-CONTAINING PROTEIN 21"/>
    <property type="match status" value="1"/>
</dbReference>
<keyword evidence="15" id="KW-1185">Reference proteome</keyword>
<dbReference type="EMBL" id="LGAV01000003">
    <property type="protein sequence ID" value="KOS14580.1"/>
    <property type="molecule type" value="Genomic_DNA"/>
</dbReference>
<dbReference type="PROSITE" id="PS50178">
    <property type="entry name" value="ZF_FYVE"/>
    <property type="match status" value="1"/>
</dbReference>
<dbReference type="GO" id="GO:0005768">
    <property type="term" value="C:endosome"/>
    <property type="evidence" value="ECO:0007669"/>
    <property type="project" value="UniProtKB-SubCell"/>
</dbReference>
<dbReference type="Gene3D" id="3.30.40.10">
    <property type="entry name" value="Zinc/RING finger domain, C3HC4 (zinc finger)"/>
    <property type="match status" value="2"/>
</dbReference>
<dbReference type="Proteomes" id="UP000037751">
    <property type="component" value="Unassembled WGS sequence"/>
</dbReference>
<evidence type="ECO:0000313" key="14">
    <source>
        <dbReference type="EMBL" id="KOS14580.1"/>
    </source>
</evidence>
<dbReference type="GO" id="GO:0008270">
    <property type="term" value="F:zinc ion binding"/>
    <property type="evidence" value="ECO:0007669"/>
    <property type="project" value="UniProtKB-KW"/>
</dbReference>